<dbReference type="AlphaFoldDB" id="A0A1F4V5S8"/>
<dbReference type="PANTHER" id="PTHR28055">
    <property type="entry name" value="ALTERED INHERITANCE OF MITOCHONDRIA PROTEIN 41, MITOCHONDRIAL"/>
    <property type="match status" value="1"/>
</dbReference>
<dbReference type="SUPFAM" id="SSF89095">
    <property type="entry name" value="GatB/YqeY motif"/>
    <property type="match status" value="1"/>
</dbReference>
<dbReference type="InterPro" id="IPR019004">
    <property type="entry name" value="YqeY/Aim41"/>
</dbReference>
<proteinExistence type="predicted"/>
<dbReference type="InterPro" id="IPR042184">
    <property type="entry name" value="YqeY/Aim41_N"/>
</dbReference>
<dbReference type="Gene3D" id="1.10.1510.10">
    <property type="entry name" value="Uncharacterised protein YqeY/AIM41 PF09424, N-terminal domain"/>
    <property type="match status" value="1"/>
</dbReference>
<comment type="caution">
    <text evidence="1">The sequence shown here is derived from an EMBL/GenBank/DDBJ whole genome shotgun (WGS) entry which is preliminary data.</text>
</comment>
<reference evidence="1 2" key="1">
    <citation type="journal article" date="2016" name="Nat. Commun.">
        <title>Thousands of microbial genomes shed light on interconnected biogeochemical processes in an aquifer system.</title>
        <authorList>
            <person name="Anantharaman K."/>
            <person name="Brown C.T."/>
            <person name="Hug L.A."/>
            <person name="Sharon I."/>
            <person name="Castelle C.J."/>
            <person name="Probst A.J."/>
            <person name="Thomas B.C."/>
            <person name="Singh A."/>
            <person name="Wilkins M.J."/>
            <person name="Karaoz U."/>
            <person name="Brodie E.L."/>
            <person name="Williams K.H."/>
            <person name="Hubbard S.S."/>
            <person name="Banfield J.F."/>
        </authorList>
    </citation>
    <scope>NUCLEOTIDE SEQUENCE [LARGE SCALE GENOMIC DNA]</scope>
</reference>
<dbReference type="GO" id="GO:0016884">
    <property type="term" value="F:carbon-nitrogen ligase activity, with glutamine as amido-N-donor"/>
    <property type="evidence" value="ECO:0007669"/>
    <property type="project" value="InterPro"/>
</dbReference>
<dbReference type="PANTHER" id="PTHR28055:SF1">
    <property type="entry name" value="ALTERED INHERITANCE OF MITOCHONDRIA PROTEIN 41, MITOCHONDRIAL"/>
    <property type="match status" value="1"/>
</dbReference>
<gene>
    <name evidence="1" type="ORF">A2W32_02030</name>
</gene>
<sequence length="94" mass="11046">MLSSHKSGDIFKLGVIRFLLAAMKNKEIELRPQKKEFTDEEALRVIKKQIKQRNDSIENYKMGNRQDLVDKETAELKLLEEYFNLFSKELGITL</sequence>
<organism evidence="1 2">
    <name type="scientific">candidate division WWE3 bacterium RBG_16_37_10</name>
    <dbReference type="NCBI Taxonomy" id="1802610"/>
    <lineage>
        <taxon>Bacteria</taxon>
        <taxon>Katanobacteria</taxon>
    </lineage>
</organism>
<accession>A0A1F4V5S8</accession>
<evidence type="ECO:0000313" key="2">
    <source>
        <dbReference type="Proteomes" id="UP000177371"/>
    </source>
</evidence>
<dbReference type="Proteomes" id="UP000177371">
    <property type="component" value="Unassembled WGS sequence"/>
</dbReference>
<protein>
    <submittedName>
        <fullName evidence="1">Uncharacterized protein</fullName>
    </submittedName>
</protein>
<name>A0A1F4V5S8_UNCKA</name>
<dbReference type="STRING" id="1802610.A2W32_02030"/>
<dbReference type="Pfam" id="PF09424">
    <property type="entry name" value="YqeY"/>
    <property type="match status" value="1"/>
</dbReference>
<dbReference type="InterPro" id="IPR003789">
    <property type="entry name" value="Asn/Gln_tRNA_amidoTrase-B-like"/>
</dbReference>
<dbReference type="EMBL" id="MEUT01000007">
    <property type="protein sequence ID" value="OGC51963.1"/>
    <property type="molecule type" value="Genomic_DNA"/>
</dbReference>
<evidence type="ECO:0000313" key="1">
    <source>
        <dbReference type="EMBL" id="OGC51963.1"/>
    </source>
</evidence>